<protein>
    <submittedName>
        <fullName evidence="7">PGL p-HBAD biosynthesis glycosyltransferase</fullName>
        <ecNumber evidence="7">2.4.1.-</ecNumber>
    </submittedName>
</protein>
<dbReference type="Gene3D" id="3.90.550.10">
    <property type="entry name" value="Spore Coat Polysaccharide Biosynthesis Protein SpsA, Chain A"/>
    <property type="match status" value="2"/>
</dbReference>
<dbReference type="PANTHER" id="PTHR43646:SF2">
    <property type="entry name" value="GLYCOSYLTRANSFERASE 2-LIKE DOMAIN-CONTAINING PROTEIN"/>
    <property type="match status" value="1"/>
</dbReference>
<dbReference type="InterPro" id="IPR026461">
    <property type="entry name" value="Trfase_2_rSAM/seldom_assoc"/>
</dbReference>
<sequence>MASPEHLILFARYPEPGKTKTRLLSAFSPESVVDIYKHLLDYTLILVRDFSSQQGCDVSLYVSGGTAQEMGTLVGDDFRLVEQTGDTLGDRMLNAVTYASELGAERTVIIGTDCLELIPDDLTKAFELLQSHDLVLGPAQDGGYYLIGLQEPQPSIFDEMPWGTNTVFNETLNRARNRSLDTALLEIHNDIDYPEDLIPLRGTLPESLRAVFPQKQGTLSVIIPTWNEAEKLPATLTKVGRPHNELEVIVVDGKSTDTTCDIAEQHGCRVIRSNPGRGTQMNAGASVASGEFLLFLHADTQLPDNYELLVSESLKSNVIAGAFRLKIDHSSLDMRLTEWGANWRSRWRQLPYGDQAIFLKADTFYAMHGYRNWPIMEDYELIHRLRKLGTIRLLSQAVTTSGRRWMKIGVWKTWWRNQCCIRMYRRGHSIEKIRDAYYSQRSL</sequence>
<dbReference type="NCBIfam" id="TIGR04282">
    <property type="entry name" value="glyco_like_cofC"/>
    <property type="match status" value="1"/>
</dbReference>
<evidence type="ECO:0000256" key="4">
    <source>
        <dbReference type="ARBA" id="ARBA00022679"/>
    </source>
</evidence>
<dbReference type="EMBL" id="CP036281">
    <property type="protein sequence ID" value="QDU82296.1"/>
    <property type="molecule type" value="Genomic_DNA"/>
</dbReference>
<keyword evidence="4 7" id="KW-0808">Transferase</keyword>
<dbReference type="GO" id="GO:0016757">
    <property type="term" value="F:glycosyltransferase activity"/>
    <property type="evidence" value="ECO:0007669"/>
    <property type="project" value="UniProtKB-KW"/>
</dbReference>
<comment type="subcellular location">
    <subcellularLocation>
        <location evidence="1">Cell membrane</location>
    </subcellularLocation>
</comment>
<gene>
    <name evidence="7" type="ORF">Pla110_40510</name>
</gene>
<organism evidence="7 8">
    <name type="scientific">Polystyrenella longa</name>
    <dbReference type="NCBI Taxonomy" id="2528007"/>
    <lineage>
        <taxon>Bacteria</taxon>
        <taxon>Pseudomonadati</taxon>
        <taxon>Planctomycetota</taxon>
        <taxon>Planctomycetia</taxon>
        <taxon>Planctomycetales</taxon>
        <taxon>Planctomycetaceae</taxon>
        <taxon>Polystyrenella</taxon>
    </lineage>
</organism>
<dbReference type="NCBIfam" id="TIGR04283">
    <property type="entry name" value="glyco_like_mftF"/>
    <property type="match status" value="1"/>
</dbReference>
<proteinExistence type="predicted"/>
<dbReference type="AlphaFoldDB" id="A0A518CSU9"/>
<dbReference type="PANTHER" id="PTHR43646">
    <property type="entry name" value="GLYCOSYLTRANSFERASE"/>
    <property type="match status" value="1"/>
</dbReference>
<dbReference type="InterPro" id="IPR018641">
    <property type="entry name" value="Trfase_1_rSAM/seldom-assoc"/>
</dbReference>
<keyword evidence="5" id="KW-0472">Membrane</keyword>
<evidence type="ECO:0000313" key="7">
    <source>
        <dbReference type="EMBL" id="QDU82296.1"/>
    </source>
</evidence>
<keyword evidence="2" id="KW-1003">Cell membrane</keyword>
<evidence type="ECO:0000313" key="8">
    <source>
        <dbReference type="Proteomes" id="UP000317178"/>
    </source>
</evidence>
<evidence type="ECO:0000256" key="3">
    <source>
        <dbReference type="ARBA" id="ARBA00022676"/>
    </source>
</evidence>
<dbReference type="KEGG" id="plon:Pla110_40510"/>
<keyword evidence="3 7" id="KW-0328">Glycosyltransferase</keyword>
<keyword evidence="8" id="KW-1185">Reference proteome</keyword>
<dbReference type="OrthoDB" id="9806525at2"/>
<dbReference type="Pfam" id="PF00535">
    <property type="entry name" value="Glycos_transf_2"/>
    <property type="match status" value="1"/>
</dbReference>
<dbReference type="InterPro" id="IPR029044">
    <property type="entry name" value="Nucleotide-diphossugar_trans"/>
</dbReference>
<reference evidence="7 8" key="1">
    <citation type="submission" date="2019-02" db="EMBL/GenBank/DDBJ databases">
        <title>Deep-cultivation of Planctomycetes and their phenomic and genomic characterization uncovers novel biology.</title>
        <authorList>
            <person name="Wiegand S."/>
            <person name="Jogler M."/>
            <person name="Boedeker C."/>
            <person name="Pinto D."/>
            <person name="Vollmers J."/>
            <person name="Rivas-Marin E."/>
            <person name="Kohn T."/>
            <person name="Peeters S.H."/>
            <person name="Heuer A."/>
            <person name="Rast P."/>
            <person name="Oberbeckmann S."/>
            <person name="Bunk B."/>
            <person name="Jeske O."/>
            <person name="Meyerdierks A."/>
            <person name="Storesund J.E."/>
            <person name="Kallscheuer N."/>
            <person name="Luecker S."/>
            <person name="Lage O.M."/>
            <person name="Pohl T."/>
            <person name="Merkel B.J."/>
            <person name="Hornburger P."/>
            <person name="Mueller R.-W."/>
            <person name="Bruemmer F."/>
            <person name="Labrenz M."/>
            <person name="Spormann A.M."/>
            <person name="Op den Camp H."/>
            <person name="Overmann J."/>
            <person name="Amann R."/>
            <person name="Jetten M.S.M."/>
            <person name="Mascher T."/>
            <person name="Medema M.H."/>
            <person name="Devos D.P."/>
            <person name="Kaster A.-K."/>
            <person name="Ovreas L."/>
            <person name="Rohde M."/>
            <person name="Galperin M.Y."/>
            <person name="Jogler C."/>
        </authorList>
    </citation>
    <scope>NUCLEOTIDE SEQUENCE [LARGE SCALE GENOMIC DNA]</scope>
    <source>
        <strain evidence="7 8">Pla110</strain>
    </source>
</reference>
<evidence type="ECO:0000256" key="5">
    <source>
        <dbReference type="ARBA" id="ARBA00023136"/>
    </source>
</evidence>
<dbReference type="GO" id="GO:0005886">
    <property type="term" value="C:plasma membrane"/>
    <property type="evidence" value="ECO:0007669"/>
    <property type="project" value="UniProtKB-SubCell"/>
</dbReference>
<accession>A0A518CSU9</accession>
<name>A0A518CSU9_9PLAN</name>
<dbReference type="CDD" id="cd02522">
    <property type="entry name" value="GT_2_like_a"/>
    <property type="match status" value="1"/>
</dbReference>
<evidence type="ECO:0000256" key="1">
    <source>
        <dbReference type="ARBA" id="ARBA00004236"/>
    </source>
</evidence>
<dbReference type="Pfam" id="PF09837">
    <property type="entry name" value="DUF2064"/>
    <property type="match status" value="1"/>
</dbReference>
<evidence type="ECO:0000259" key="6">
    <source>
        <dbReference type="Pfam" id="PF00535"/>
    </source>
</evidence>
<feature type="domain" description="Glycosyltransferase 2-like" evidence="6">
    <location>
        <begin position="220"/>
        <end position="346"/>
    </location>
</feature>
<dbReference type="InterPro" id="IPR001173">
    <property type="entry name" value="Glyco_trans_2-like"/>
</dbReference>
<evidence type="ECO:0000256" key="2">
    <source>
        <dbReference type="ARBA" id="ARBA00022475"/>
    </source>
</evidence>
<dbReference type="RefSeq" id="WP_144998352.1">
    <property type="nucleotide sequence ID" value="NZ_CP036281.1"/>
</dbReference>
<dbReference type="EC" id="2.4.1.-" evidence="7"/>
<dbReference type="Proteomes" id="UP000317178">
    <property type="component" value="Chromosome"/>
</dbReference>
<dbReference type="SUPFAM" id="SSF53448">
    <property type="entry name" value="Nucleotide-diphospho-sugar transferases"/>
    <property type="match status" value="2"/>
</dbReference>